<organism evidence="3 4">
    <name type="scientific">Candidatus Chryseopegocella kryptomonas</name>
    <dbReference type="NCBI Taxonomy" id="1633643"/>
    <lineage>
        <taxon>Bacteria</taxon>
        <taxon>Pseudomonadati</taxon>
        <taxon>Candidatus Kryptoniota</taxon>
        <taxon>Candidatus Chryseopegocella</taxon>
    </lineage>
</organism>
<dbReference type="OrthoDB" id="88903at2"/>
<evidence type="ECO:0000256" key="1">
    <source>
        <dbReference type="SAM" id="Phobius"/>
    </source>
</evidence>
<gene>
    <name evidence="3" type="ORF">JGI23_00147</name>
</gene>
<accession>A0A0N7MVR9</accession>
<dbReference type="InterPro" id="IPR016024">
    <property type="entry name" value="ARM-type_fold"/>
</dbReference>
<dbReference type="AlphaFoldDB" id="A0A0N7MVR9"/>
<evidence type="ECO:0000313" key="4">
    <source>
        <dbReference type="Proteomes" id="UP000199197"/>
    </source>
</evidence>
<dbReference type="SUPFAM" id="SSF48371">
    <property type="entry name" value="ARM repeat"/>
    <property type="match status" value="1"/>
</dbReference>
<keyword evidence="1" id="KW-0812">Transmembrane</keyword>
<dbReference type="EMBL" id="CZVW01000002">
    <property type="protein sequence ID" value="CUS96611.1"/>
    <property type="molecule type" value="Genomic_DNA"/>
</dbReference>
<dbReference type="PANTHER" id="PTHR22674:SF6">
    <property type="entry name" value="NTPASE KAP FAMILY P-LOOP DOMAIN-CONTAINING PROTEIN 1"/>
    <property type="match status" value="1"/>
</dbReference>
<feature type="transmembrane region" description="Helical" evidence="1">
    <location>
        <begin position="155"/>
        <end position="176"/>
    </location>
</feature>
<feature type="domain" description="KAP NTPase" evidence="2">
    <location>
        <begin position="28"/>
        <end position="340"/>
    </location>
</feature>
<dbReference type="SUPFAM" id="SSF52540">
    <property type="entry name" value="P-loop containing nucleoside triphosphate hydrolases"/>
    <property type="match status" value="1"/>
</dbReference>
<dbReference type="InterPro" id="IPR027417">
    <property type="entry name" value="P-loop_NTPase"/>
</dbReference>
<dbReference type="RefSeq" id="WP_092346938.1">
    <property type="nucleotide sequence ID" value="NZ_CZVW01000002.1"/>
</dbReference>
<evidence type="ECO:0000313" key="3">
    <source>
        <dbReference type="EMBL" id="CUS96611.1"/>
    </source>
</evidence>
<dbReference type="Proteomes" id="UP000199197">
    <property type="component" value="Unassembled WGS sequence"/>
</dbReference>
<evidence type="ECO:0000259" key="2">
    <source>
        <dbReference type="Pfam" id="PF07693"/>
    </source>
</evidence>
<dbReference type="Pfam" id="PF07693">
    <property type="entry name" value="KAP_NTPase"/>
    <property type="match status" value="1"/>
</dbReference>
<sequence length="983" mass="115476">MIDKKFKIKPIPDSEINLSENDILGTSVYVETIKQIIENPETPTPLTIALFGSWGSGKSSIIKTLEEIYKKETKNIKFFVYDAWKYSKDDFRRTFILDLRKNFGLTTKEEEELFYRDKSEEIRFKPRLDIWTVIIFIFSLLLTFLTSYFLKLASVLNNILGALSFSTLLSVLFSFFRSALIYHKIAITTSKLFAPEQFENRFRNTINEIIKNGEKLVIAIDNIDRCHKEQAFEILLTVKTFLGHKNVIFIIPVDDKGFKSYLQMSNRDADEFLRKLFNVSTTIRSFSSSELYDFGLKLCEKYEIDFPKKETVISLICQEFSRNPRRIIQFLNNLQVEYNLAIEQEKGGFIPSGSITNNIEMLVKLLIIREEYPELYEKMKDNKSLLQTITDDLKAGRFNKNGELWDNGNIKLTEEEYRFLMRTANIVLDEARLEPFFIVKDIFKDVPDKIEELVLSQDWKSIKEYIDKGQVTFDKLIYFIETKIDEDVIKRKLYDTSGFNLLSLLLKIIVDKGDENFALRDKIISFLNIKHLWKNPSNYPIKELALSLRWLKTKGIDEPINYVIEAMNNTKNLTDKNLIILLKEFINVFKKDETILSKIKDKFSEILLKDFTLYNDFKDIIESESIKYLLDNNFVKQIIPTLSQDFNQNLTKEKIKIIKALNKHEVLDDDNIIQYINRCIQYAGILQNYNNWIIFGFWLEALVGFVNKLKNNNTLSNLYSFLSQNYNFLITNYNNGYFGEDQIKVYKAYINVLGEFYLSTDHSNYRQNISSWLNAFSNPINLDVFSQVYKVYRKIISETQDWQTLIQFIINQLINQNNWDYKKVIIETVNLTLTKTNENKGLNQAQINQVLSHYFDLFIKGNEEIEKYILEISQSEFIGNKVIDYLLDLPSNYLEKVLSILESLIDKYGFERFYPKIKELLASSNPREQEMGIELLHILKEKIPNDKKETIKHLLSDIDLEKITDEARQKLKAIEKYLQSNTG</sequence>
<keyword evidence="1" id="KW-0472">Membrane</keyword>
<dbReference type="PANTHER" id="PTHR22674">
    <property type="entry name" value="NTPASE, KAP FAMILY P-LOOP DOMAIN-CONTAINING 1"/>
    <property type="match status" value="1"/>
</dbReference>
<name>A0A0N7MVR9_9BACT</name>
<proteinExistence type="predicted"/>
<dbReference type="Gene3D" id="3.40.50.300">
    <property type="entry name" value="P-loop containing nucleotide triphosphate hydrolases"/>
    <property type="match status" value="1"/>
</dbReference>
<keyword evidence="4" id="KW-1185">Reference proteome</keyword>
<feature type="transmembrane region" description="Helical" evidence="1">
    <location>
        <begin position="128"/>
        <end position="149"/>
    </location>
</feature>
<dbReference type="InterPro" id="IPR011646">
    <property type="entry name" value="KAP_P-loop"/>
</dbReference>
<keyword evidence="1" id="KW-1133">Transmembrane helix</keyword>
<reference evidence="4" key="1">
    <citation type="submission" date="2015-11" db="EMBL/GenBank/DDBJ databases">
        <authorList>
            <person name="Varghese N."/>
        </authorList>
    </citation>
    <scope>NUCLEOTIDE SEQUENCE [LARGE SCALE GENOMIC DNA]</scope>
    <source>
        <strain evidence="4">JGI-23</strain>
    </source>
</reference>
<protein>
    <submittedName>
        <fullName evidence="3">KAP family P-loop domain-containing protein</fullName>
    </submittedName>
</protein>
<dbReference type="InterPro" id="IPR052754">
    <property type="entry name" value="NTPase_KAP_P-loop"/>
</dbReference>